<feature type="region of interest" description="Disordered" evidence="1">
    <location>
        <begin position="1"/>
        <end position="32"/>
    </location>
</feature>
<comment type="caution">
    <text evidence="2">The sequence shown here is derived from an EMBL/GenBank/DDBJ whole genome shotgun (WGS) entry which is preliminary data.</text>
</comment>
<sequence>MPSLEKYVESHRRTKSLPLREQYGGTPSTETENKQFCAPLVWKAVCSSGLEGVQRLDVDCKRHLRVMI</sequence>
<reference evidence="2 3" key="1">
    <citation type="submission" date="2019-07" db="EMBL/GenBank/DDBJ databases">
        <title>Genomics analysis of Aphanomyces spp. identifies a new class of oomycete effector associated with host adaptation.</title>
        <authorList>
            <person name="Gaulin E."/>
        </authorList>
    </citation>
    <scope>NUCLEOTIDE SEQUENCE [LARGE SCALE GENOMIC DNA]</scope>
    <source>
        <strain evidence="2 3">ATCC 201684</strain>
    </source>
</reference>
<dbReference type="AlphaFoldDB" id="A0A6G0WEM4"/>
<evidence type="ECO:0000313" key="3">
    <source>
        <dbReference type="Proteomes" id="UP000481153"/>
    </source>
</evidence>
<organism evidence="2 3">
    <name type="scientific">Aphanomyces euteiches</name>
    <dbReference type="NCBI Taxonomy" id="100861"/>
    <lineage>
        <taxon>Eukaryota</taxon>
        <taxon>Sar</taxon>
        <taxon>Stramenopiles</taxon>
        <taxon>Oomycota</taxon>
        <taxon>Saprolegniomycetes</taxon>
        <taxon>Saprolegniales</taxon>
        <taxon>Verrucalvaceae</taxon>
        <taxon>Aphanomyces</taxon>
    </lineage>
</organism>
<gene>
    <name evidence="2" type="ORF">Ae201684_015785</name>
</gene>
<name>A0A6G0WEM4_9STRA</name>
<proteinExistence type="predicted"/>
<dbReference type="Proteomes" id="UP000481153">
    <property type="component" value="Unassembled WGS sequence"/>
</dbReference>
<evidence type="ECO:0000256" key="1">
    <source>
        <dbReference type="SAM" id="MobiDB-lite"/>
    </source>
</evidence>
<keyword evidence="3" id="KW-1185">Reference proteome</keyword>
<evidence type="ECO:0000313" key="2">
    <source>
        <dbReference type="EMBL" id="KAF0725822.1"/>
    </source>
</evidence>
<dbReference type="EMBL" id="VJMJ01000232">
    <property type="protein sequence ID" value="KAF0725822.1"/>
    <property type="molecule type" value="Genomic_DNA"/>
</dbReference>
<feature type="compositionally biased region" description="Basic and acidic residues" evidence="1">
    <location>
        <begin position="1"/>
        <end position="11"/>
    </location>
</feature>
<accession>A0A6G0WEM4</accession>
<protein>
    <submittedName>
        <fullName evidence="2">Uncharacterized protein</fullName>
    </submittedName>
</protein>